<evidence type="ECO:0000256" key="14">
    <source>
        <dbReference type="SAM" id="Coils"/>
    </source>
</evidence>
<dbReference type="GO" id="GO:0030286">
    <property type="term" value="C:dynein complex"/>
    <property type="evidence" value="ECO:0007669"/>
    <property type="project" value="UniProtKB-KW"/>
</dbReference>
<dbReference type="PANTHER" id="PTHR22878:SF63">
    <property type="entry name" value="DYNEIN AXONEMAL HEAVY CHAIN 10"/>
    <property type="match status" value="1"/>
</dbReference>
<dbReference type="Pfam" id="PF18198">
    <property type="entry name" value="AAA_lid_11"/>
    <property type="match status" value="1"/>
</dbReference>
<feature type="domain" description="AAA+ ATPase" evidence="16">
    <location>
        <begin position="2828"/>
        <end position="3016"/>
    </location>
</feature>
<feature type="domain" description="AAA+ ATPase" evidence="16">
    <location>
        <begin position="2473"/>
        <end position="2623"/>
    </location>
</feature>
<dbReference type="Gene3D" id="3.10.490.20">
    <property type="match status" value="1"/>
</dbReference>
<dbReference type="Pfam" id="PF03028">
    <property type="entry name" value="Dynein_heavy"/>
    <property type="match status" value="1"/>
</dbReference>
<dbReference type="FunFam" id="1.10.8.720:FF:000005">
    <property type="entry name" value="Dynein axonemal heavy chain 10"/>
    <property type="match status" value="1"/>
</dbReference>
<keyword evidence="5" id="KW-0677">Repeat</keyword>
<dbReference type="Pfam" id="PF18199">
    <property type="entry name" value="Dynein_C"/>
    <property type="match status" value="2"/>
</dbReference>
<dbReference type="InterPro" id="IPR041589">
    <property type="entry name" value="DNAH3_AAA_lid_1"/>
</dbReference>
<keyword evidence="7" id="KW-0067">ATP-binding</keyword>
<keyword evidence="12" id="KW-0206">Cytoskeleton</keyword>
<dbReference type="InterPro" id="IPR041228">
    <property type="entry name" value="Dynein_C"/>
</dbReference>
<dbReference type="InterPro" id="IPR042222">
    <property type="entry name" value="Dynein_2_N"/>
</dbReference>
<dbReference type="Pfam" id="PF12775">
    <property type="entry name" value="AAA_7"/>
    <property type="match status" value="2"/>
</dbReference>
<dbReference type="FunFam" id="1.20.920.20:FF:000001">
    <property type="entry name" value="dynein heavy chain 2, axonemal"/>
    <property type="match status" value="1"/>
</dbReference>
<dbReference type="Gene3D" id="1.20.920.30">
    <property type="match status" value="1"/>
</dbReference>
<dbReference type="EnsemblMetazoa" id="GAUT010532-RA">
    <property type="protein sequence ID" value="GAUT010532-PA"/>
    <property type="gene ID" value="GAUT010532"/>
</dbReference>
<evidence type="ECO:0000256" key="5">
    <source>
        <dbReference type="ARBA" id="ARBA00022737"/>
    </source>
</evidence>
<evidence type="ECO:0000256" key="3">
    <source>
        <dbReference type="ARBA" id="ARBA00022490"/>
    </source>
</evidence>
<evidence type="ECO:0000256" key="12">
    <source>
        <dbReference type="ARBA" id="ARBA00023212"/>
    </source>
</evidence>
<dbReference type="InterPro" id="IPR041466">
    <property type="entry name" value="Dynein_AAA5_ext"/>
</dbReference>
<dbReference type="GO" id="GO:0007018">
    <property type="term" value="P:microtubule-based movement"/>
    <property type="evidence" value="ECO:0007669"/>
    <property type="project" value="InterPro"/>
</dbReference>
<feature type="coiled-coil region" evidence="14">
    <location>
        <begin position="3635"/>
        <end position="3690"/>
    </location>
</feature>
<keyword evidence="4" id="KW-0493">Microtubule</keyword>
<dbReference type="InterPro" id="IPR013602">
    <property type="entry name" value="Dynein_heavy_linker"/>
</dbReference>
<evidence type="ECO:0000256" key="10">
    <source>
        <dbReference type="ARBA" id="ARBA00023069"/>
    </source>
</evidence>
<organism evidence="17 18">
    <name type="scientific">Glossina austeni</name>
    <name type="common">Savannah tsetse fly</name>
    <dbReference type="NCBI Taxonomy" id="7395"/>
    <lineage>
        <taxon>Eukaryota</taxon>
        <taxon>Metazoa</taxon>
        <taxon>Ecdysozoa</taxon>
        <taxon>Arthropoda</taxon>
        <taxon>Hexapoda</taxon>
        <taxon>Insecta</taxon>
        <taxon>Pterygota</taxon>
        <taxon>Neoptera</taxon>
        <taxon>Endopterygota</taxon>
        <taxon>Diptera</taxon>
        <taxon>Brachycera</taxon>
        <taxon>Muscomorpha</taxon>
        <taxon>Hippoboscoidea</taxon>
        <taxon>Glossinidae</taxon>
        <taxon>Glossina</taxon>
    </lineage>
</organism>
<evidence type="ECO:0000256" key="1">
    <source>
        <dbReference type="ARBA" id="ARBA00004430"/>
    </source>
</evidence>
<evidence type="ECO:0000259" key="16">
    <source>
        <dbReference type="SMART" id="SM00382"/>
    </source>
</evidence>
<dbReference type="Pfam" id="PF12774">
    <property type="entry name" value="AAA_6"/>
    <property type="match status" value="1"/>
</dbReference>
<dbReference type="InterPro" id="IPR043157">
    <property type="entry name" value="Dynein_AAA1S"/>
</dbReference>
<feature type="region of interest" description="Disordered" evidence="15">
    <location>
        <begin position="1238"/>
        <end position="1263"/>
    </location>
</feature>
<dbReference type="FunFam" id="1.10.472.130:FF:000010">
    <property type="entry name" value="Dynein axonemal heavy chain 10"/>
    <property type="match status" value="1"/>
</dbReference>
<proteinExistence type="inferred from homology"/>
<dbReference type="Pfam" id="PF12777">
    <property type="entry name" value="MT"/>
    <property type="match status" value="1"/>
</dbReference>
<feature type="domain" description="AAA+ ATPase" evidence="16">
    <location>
        <begin position="2194"/>
        <end position="2330"/>
    </location>
</feature>
<dbReference type="Gene3D" id="6.10.140.1060">
    <property type="match status" value="1"/>
</dbReference>
<dbReference type="InterPro" id="IPR024743">
    <property type="entry name" value="Dynein_HC_stalk"/>
</dbReference>
<dbReference type="FunFam" id="3.40.50.300:FF:000153">
    <property type="entry name" value="Dynein axonemal heavy chain 1"/>
    <property type="match status" value="1"/>
</dbReference>
<dbReference type="InterPro" id="IPR024317">
    <property type="entry name" value="Dynein_heavy_chain_D4_dom"/>
</dbReference>
<dbReference type="FunFam" id="3.40.50.300:FF:000063">
    <property type="entry name" value="dynein heavy chain 6, axonemal"/>
    <property type="match status" value="1"/>
</dbReference>
<dbReference type="FunFam" id="3.40.50.300:FF:000049">
    <property type="entry name" value="Dynein, axonemal, heavy chain 5"/>
    <property type="match status" value="1"/>
</dbReference>
<dbReference type="Gene3D" id="1.10.8.720">
    <property type="entry name" value="Region D6 of dynein motor"/>
    <property type="match status" value="1"/>
</dbReference>
<reference evidence="17" key="1">
    <citation type="submission" date="2020-05" db="UniProtKB">
        <authorList>
            <consortium name="EnsemblMetazoa"/>
        </authorList>
    </citation>
    <scope>IDENTIFICATION</scope>
    <source>
        <strain evidence="17">TTRI</strain>
    </source>
</reference>
<dbReference type="InterPro" id="IPR003593">
    <property type="entry name" value="AAA+_ATPase"/>
</dbReference>
<dbReference type="Pfam" id="PF12780">
    <property type="entry name" value="AAA_8"/>
    <property type="match status" value="1"/>
</dbReference>
<dbReference type="GO" id="GO:0005930">
    <property type="term" value="C:axoneme"/>
    <property type="evidence" value="ECO:0007669"/>
    <property type="project" value="UniProtKB-SubCell"/>
</dbReference>
<dbReference type="FunFam" id="1.20.58.1120:FF:000008">
    <property type="entry name" value="Dynein heavy chain 10, axonemal"/>
    <property type="match status" value="1"/>
</dbReference>
<dbReference type="Gene3D" id="1.20.1270.280">
    <property type="match status" value="2"/>
</dbReference>
<feature type="region of interest" description="Disordered" evidence="15">
    <location>
        <begin position="79"/>
        <end position="190"/>
    </location>
</feature>
<dbReference type="VEuPathDB" id="VectorBase:GAUT010532"/>
<feature type="compositionally biased region" description="Basic residues" evidence="15">
    <location>
        <begin position="336"/>
        <end position="347"/>
    </location>
</feature>
<keyword evidence="10" id="KW-0969">Cilium</keyword>
<dbReference type="Pfam" id="PF12781">
    <property type="entry name" value="AAA_9"/>
    <property type="match status" value="1"/>
</dbReference>
<dbReference type="Gene3D" id="3.20.180.20">
    <property type="entry name" value="Dynein heavy chain, N-terminal domain 2"/>
    <property type="match status" value="1"/>
</dbReference>
<dbReference type="FunFam" id="3.10.490.20:FF:000006">
    <property type="entry name" value="Dynein axonemal heavy chain 10"/>
    <property type="match status" value="1"/>
</dbReference>
<sequence length="4823" mass="553999">MADNRILWLKCSISNLLGVHEPETVHNAIFEHKEEFNTFLESKYTKNKDINKVLVYIWRTFYDKLVEEEITVLEEVPRPPKPEKVEKKGKKGGKGAAKAGGKEGAAGKKPPPGAAKKAAEKGRKKGGEEASQSAAEITSIKEEPSIKDTDAESAIEGEKEEGEQKSDVVAKKGAAKKKRRTTASPESPPTYREVKKIVPAFVKTPLIHCHFGDMNMAGVDPTTKFVYFIRKDINGIPFYSDINECFAEMPKRFLLGTVRGSMLKTVGVNLDQIFKPAIRFQFREPKLMEQKRMEGYEAPHADDSVSAEIKDTGPGLLELSKPSEFRLKALKQKKKLEKEAKKRKTISKIKEERKSQKAARGESLIDDDEDVEEEAVMQALIAESKRLSSDEEDEKLEIRLTIAERWDKLLRETHEKIEQQRRDSENVSEKLPPLQEGLNKNLCDFELEVKWTMEHMVWAFNLPTSYVAEGQEDVEYEESKVRIPIDTKKPHMIPTYKLAQLEDVLHGWVLYIEGRLKLLQEKPLDEFTPMAEYRLWHYRELELNTILEQLKSEFVTTLVGYLKQKKSKSLMGWNEVIEKAEARYHLAKENADYVATVTDYLEKIRTTESFKMSTLLIPNVMVGLRHIWTMSSYYCHDDKMQILLCQISNVFTEKIKKIIAFDKIFRYSAKFTYDTAKSSENLLRCWKTAYLMSRKHIEDSGVGSRWEFDRNALFNEVDHISRISRDIATIGAVFIQYENLFGTRLKSIITSPAMVDDLMRKVYRLLDDMLTSIDYDVFLPSNWENWEYTLDTFNRRLDSLESEAKSVIERCITMLRSSELGLELLRDINRMDTRAELKEFMANKQDNLLRYFVSEINNVEYEYINNKKNPPIGKHQPANIGAIQWTRLLSNKLKMSVLAFKRMENEPSIKNSYLKRTAFKAYFELVKKMYTFENSLFERYSTRATYVVNAIMRKNILRVEISNKDTLAYISDASDSLKLRGKKMMDEPRASGQGGGPSGFIRKITKFTVIATLIQWFVSRKLKTDVHIQRAQDFLRVMKNTKSKLSDKDKFCLKQCDLLLRVSGQDGLPTWRSLVGDHALVEYEMQFTVNLSRDVFEILFEGQQFEHFGFQLPTVLRTAIMKKEMLFNDFEAVSDVIDNYNRILGELSLSEVNFLRDHLYETEVAIQVGVSRYTWQSFNIKKYTESVSSLLRKLQSIVSQINYIRIDIRNRIEQMKKFNLFSLDDASAEKREPMIQFTAAGESSSSTESTESDQPHHHHHHKVQIVRIKESEESISEEKAECGIGVYHCHIYMERLEQFRTEKCSAMKRLYDSLGPVLIKLESLVLGSFTGRSDKMREYYNVWEEQTFRSLLDWSFKNLECFLERLLSKNPMFEVNAVLVLSEIMLEPSSSQIKNMIVHAVKDFLERLRLFIRWMDGTCLLCAPIENVEGFKYNFTFYEDIVKYAGITDLVVKIQEMAARVVDDAKSCVMKFRKYYNLWAFDKETICDKFVDRGVPLVQLDEKFAFYANIIEELQQLPTAFNIQCIRLNLKPVLDSICQHAQEWCTTLGEKLAAKNVKNMDKMRLEIKFGFDDMLMAHHLGKRWHRLYRSSLYRMDKVQPIKQKFADMTSIEINGFWKELEEFFKDYEANGPGSVGSDLDRGSKLMDPYGQKLMALELKRQELANAEKLFDMPMQDYNEFARIKDDYESMQLIFKLHKSQKSGREVWSKTLWVDLDPTVLTEGVESFLKEFRKLPKNVRQLPVGQALELNMKQFKGTVPLMEIAEQILNNAIKELGIEKGVRVVEDTWANMTFKVHKHYKGLEERGHTLGAVDEIVAALEENAMNLQSMGASQFIGPFLETVNKWERTLSLISEIIDEWLVVQRKWLYLEGIFIGGDIRAQLPDEAKKFDDIDKGYRRTMLDCAKNPLVVPFCTIPGRLTDIQGLGAGLENCQKSLNEYLESKRRIFPRFYFISTDELLSILGSSEPSAVQNHIIKCRTGTAVSMKSFVLRTGVVLRAQGRVENWMNDVLAEMRRANRYETKKAIFDYGTDLEIARPDWLMNYQCMVGLAGSQVWWTAEVEEAFNQAQNYGNLRAMKDFLAKQNYQMEELVLKVRSNLSLNDRKKFKSIATIDVHARDIIEGFVRDNILDAGEFSWESQLRFYWLKYADNLYVVQCTGTFEYGYEYLGLNSRLVITPLTDRIYLTITQALLMNLGGAPAGPAGTGKTETTKDLAKAMALLCVVTNCGEGMDFRAVGTILSGLAQCGAWGCFDEFNRIDISVLSVISTQLQTIRNALIRKLERFVFEGSEIKIDRKVGIFVTMNPGYAGRTELPESVKALFRPVTCIKPDLELICLISLFSDGFLTAKILAKKMTVLYALAQEQLSKQCHYDWGLRSLNSVLRMAGVMRRLSEDLPEAVVLMRVLRDMNFPKFVFEDVPLFLGLIKDLFPGVDCPRIGYPDFNAAVRHCLVNDGYILLPDQEDKVVQMYETMMTRHSTMLVGPTGGGKTVVINTLIKAQTYMGLPTKCITLNPKACTVIELYGFLDPDTRDWVDGLFSNIFREMNKPVEREERRYVCFDGDVDALWIENMNSVMDDNKLLTLANGERIRLENHCALLFEVGNLNYASPATVSRAGMVFVDPKNLRYSPYWQRWVFSRPEVQRELLQEMFEKIIMQGIGFIHEGIDGTSQGNPLKTVIYQTELNMVTQFCNMYDALLPPFEKVDDMFEAPAPIQYDTDSLECGFIQCVYSSLGACLIESDQPIFDEFVKRVSGFPCVQDAKDKPAGGGQLPTNKSTLYEYFYSREQSCWIAWEWIVPVYEHDPTMKFSEILVPTVDSTRTVNILSLNSDIKRPVLLVGEAGTSKTAIISQYLRNLNKDTNIILNINFSSRTSSMDVQRTLEAAVEKRTKDTFGPPMGKKVACFIDDMNMPQDLNWKKFKDITFYSAMGTAGGGRNEVDPRFISMFSVYNIVFPSDESLQQIYISIFKGHLEQQQFNKKLLPIADLIVLTTLRLYKIIVVELPPTPSKFHYIFNLKDLSRIFAGMLLISVKYFNDLRNLIRVWRNEFTRIICDRLITKSDIDLMRRHVENEIRETFPPTFEEDQGFVDPAAEAAKAELQAMDGGVVEEKEVITLIDHVMRDPMLFGDFRNATNESEPRFYEDLLDFDAIFHLFTEILEEYQERRGRLGLVLFEDCLEHLTRVHRTLRMHRGHVLLIGVGGSGKKSITKLSSFAAECEVFEITVARGYNEQSFREDLKILYTMAGVKRKKTSFLFTAAQIVEEGFLELINNILTVGLVPALFTDEDKDGIVNACRAQAEEAGFSASKDSVWAYFLALCAENMHVVLSMSPSGDALRNRCRSFPGLIGSTYIDWVFPWPRQALHAVAQLFLQGNVLIPADHRDNIVEHVVHVHSTMHPYSVSYMQKLHEKNTFITMQRDRLKEGLHKIDEASKQIDELRIIVTEQKRNVAIAAEECEQMLVEIEDATVKANVKKTEASEKSVEVEIKGKQIAIEKADAEVALAEAMPALEEARRALSELDKAQITEIRSFATPPPQVQVVCECVAILKGYREINWKTAKGMMADVAFLKSLMEMDCEALTAKQINSCRSHMKSSNLDEMEKISVAGNGLLKFVKAVLGFYDVYREVKPKKDRVDFLVQEQDQQIKLLNHLNAEIAKLEAQLDGLNQRYAESMKQMKALTEMMEQAQRRLTASDKLISGLSSERIRWSHDYDNYGEQLVVMVGQCLLCASFLAYTGAFSWEFRKTMIFDDWLEDVCNREIPIRLPFRLDENLTTDVEVSTWSSEGLPPDELSVQNGILTVRASRFPLCIDPQLQAWTWIKKKEQRNNLKCLSFNDADFLKQLEMSIMFAIPVLFEDVDDYIDPVIDNILQKNVQIVSGRKFIILGDKEVDYDPNFRLYLTTKFSNPKFDPAVYAKAVVINYTVTQTGLEDQLLSVVVRAERPDLESQRESLIARTSENKQLLQQLEDSLLRELATSTGNMLDNVELIETLENTKSKAGVVLEQLKLSAETQKDIEKLRDGYRPAAKRGAVLFFALSDMSTVNAMYQYALAAYLDVFAFSLRKSVPDTALNKRLNNIIKTLTENVYYYGCTGIFERHKLLYSFQIATKLGQRDGTLSQSELDFFIKGSVALTKSAWACPVKWLTDKNWEDILKLSTEFPEHFETLPDHIGKHPTEWKEVRIKLYFIQKKLMFLRCFRVDRIFRSINQYIVDTMDEFFIMPPVVSFINIFEQTTCNIPVVFILSAGSDPTNDLMKLAEQVGGGLGNFCHISLGQGQEKAAIRLLETSIQQGMWLMLQNGHLLISFVRQLEKYLEKIEQPHPDFRLWITTDASDNFPIGILQKSLKVVTEPPNGLKLNLRSTFFKVRQDRLECCPHKAFLPVVYVLAFFHGVVQERRKYDKLGWNISYDFNESDFNVCLEILQTYLNRITDERVPWNSLKYLIGEVMYGGRVIDDFDRRITRTYMNEYMGDFLFDTFQPFHFYMDEHTDYCLPDEETVLKEDFIEHIDKLPLVNKPDVFGLHPNAEIGYYTLATRSIWNSLIELQPQTGEASGGISRDDFIDSVAAGILEKLPVAFETWRIKKQLQMSLTPTGVVLLQELDRFNLLVIRIKKTLELLRKQRNTQFKYWSMSGEPLVMWISGLHIPQSYLTALIQAIAGEIGMDTILDNIGNSLFNGLLPVYWSKLAPATCKQLASWLEHLQMACRKNGWALDRSVMYTEVINVIDCDDIEERPPTGCYIHGLYIEGARWNMDIMELGRSHPKILVEDLPILSVIPIEAHRVKLQNTYRSPVYTTSLRRNAMGVGLVFEADLATTEDLSHWVLQGVCLTLNRD</sequence>
<keyword evidence="6" id="KW-0547">Nucleotide-binding</keyword>
<dbReference type="FunFam" id="1.10.8.1220:FF:000001">
    <property type="entry name" value="Dynein axonemal heavy chain 5"/>
    <property type="match status" value="1"/>
</dbReference>
<evidence type="ECO:0000256" key="9">
    <source>
        <dbReference type="ARBA" id="ARBA00023054"/>
    </source>
</evidence>
<dbReference type="InterPro" id="IPR035706">
    <property type="entry name" value="AAA_9"/>
</dbReference>
<dbReference type="GO" id="GO:0008569">
    <property type="term" value="F:minus-end-directed microtubule motor activity"/>
    <property type="evidence" value="ECO:0007669"/>
    <property type="project" value="InterPro"/>
</dbReference>
<dbReference type="InterPro" id="IPR041658">
    <property type="entry name" value="AAA_lid_11"/>
</dbReference>
<evidence type="ECO:0000256" key="11">
    <source>
        <dbReference type="ARBA" id="ARBA00023175"/>
    </source>
</evidence>
<dbReference type="InterPro" id="IPR026983">
    <property type="entry name" value="DHC"/>
</dbReference>
<dbReference type="InterPro" id="IPR013594">
    <property type="entry name" value="Dynein_heavy_tail"/>
</dbReference>
<dbReference type="Gene3D" id="1.20.58.1120">
    <property type="match status" value="1"/>
</dbReference>
<dbReference type="Gene3D" id="1.20.920.20">
    <property type="match status" value="1"/>
</dbReference>
<dbReference type="FunFam" id="1.10.8.710:FF:000001">
    <property type="entry name" value="Dynein axonemal heavy chain 2"/>
    <property type="match status" value="1"/>
</dbReference>
<dbReference type="InterPro" id="IPR027417">
    <property type="entry name" value="P-loop_NTPase"/>
</dbReference>
<dbReference type="GO" id="GO:0031514">
    <property type="term" value="C:motile cilium"/>
    <property type="evidence" value="ECO:0007669"/>
    <property type="project" value="UniProtKB-ARBA"/>
</dbReference>
<dbReference type="GO" id="GO:0051959">
    <property type="term" value="F:dynein light intermediate chain binding"/>
    <property type="evidence" value="ECO:0007669"/>
    <property type="project" value="InterPro"/>
</dbReference>
<dbReference type="Gene3D" id="1.20.140.100">
    <property type="entry name" value="Dynein heavy chain, N-terminal domain 2"/>
    <property type="match status" value="1"/>
</dbReference>
<evidence type="ECO:0000313" key="17">
    <source>
        <dbReference type="EnsemblMetazoa" id="GAUT010532-PA"/>
    </source>
</evidence>
<dbReference type="FunFam" id="3.40.50.300:FF:002141">
    <property type="entry name" value="Dynein heavy chain"/>
    <property type="match status" value="1"/>
</dbReference>
<feature type="compositionally biased region" description="Basic and acidic residues" evidence="15">
    <location>
        <begin position="117"/>
        <end position="128"/>
    </location>
</feature>
<keyword evidence="9 14" id="KW-0175">Coiled coil</keyword>
<keyword evidence="8" id="KW-0243">Dynein</keyword>
<dbReference type="InterPro" id="IPR035699">
    <property type="entry name" value="AAA_6"/>
</dbReference>
<dbReference type="FunFam" id="1.20.140.100:FF:000001">
    <property type="entry name" value="dynein heavy chain 17, axonemal"/>
    <property type="match status" value="1"/>
</dbReference>
<dbReference type="Gene3D" id="3.40.50.300">
    <property type="entry name" value="P-loop containing nucleotide triphosphate hydrolases"/>
    <property type="match status" value="6"/>
</dbReference>
<evidence type="ECO:0000256" key="6">
    <source>
        <dbReference type="ARBA" id="ARBA00022741"/>
    </source>
</evidence>
<dbReference type="PANTHER" id="PTHR22878">
    <property type="entry name" value="DYNEIN HEAVY CHAIN 6, AXONEMAL-LIKE-RELATED"/>
    <property type="match status" value="1"/>
</dbReference>
<evidence type="ECO:0000313" key="18">
    <source>
        <dbReference type="Proteomes" id="UP000078200"/>
    </source>
</evidence>
<dbReference type="SMART" id="SM00382">
    <property type="entry name" value="AAA"/>
    <property type="match status" value="3"/>
</dbReference>
<dbReference type="GO" id="GO:0005874">
    <property type="term" value="C:microtubule"/>
    <property type="evidence" value="ECO:0007669"/>
    <property type="project" value="UniProtKB-KW"/>
</dbReference>
<dbReference type="InterPro" id="IPR042228">
    <property type="entry name" value="Dynein_linker_3"/>
</dbReference>
<keyword evidence="18" id="KW-1185">Reference proteome</keyword>
<keyword evidence="13" id="KW-0966">Cell projection</keyword>
<dbReference type="Pfam" id="PF08393">
    <property type="entry name" value="DHC_N2"/>
    <property type="match status" value="2"/>
</dbReference>
<comment type="subcellular location">
    <subcellularLocation>
        <location evidence="1">Cytoplasm</location>
        <location evidence="1">Cytoskeleton</location>
        <location evidence="1">Cilium axoneme</location>
    </subcellularLocation>
</comment>
<protein>
    <recommendedName>
        <fullName evidence="16">AAA+ ATPase domain-containing protein</fullName>
    </recommendedName>
</protein>
<dbReference type="InterPro" id="IPR042219">
    <property type="entry name" value="AAA_lid_11_sf"/>
</dbReference>
<dbReference type="Gene3D" id="1.10.8.1220">
    <property type="match status" value="1"/>
</dbReference>
<name>A0A1A9UNN9_GLOAU</name>
<dbReference type="GO" id="GO:0005524">
    <property type="term" value="F:ATP binding"/>
    <property type="evidence" value="ECO:0007669"/>
    <property type="project" value="UniProtKB-KW"/>
</dbReference>
<dbReference type="Pfam" id="PF08385">
    <property type="entry name" value="DHC_N1"/>
    <property type="match status" value="2"/>
</dbReference>
<keyword evidence="3" id="KW-0963">Cytoplasm</keyword>
<dbReference type="Gene3D" id="1.10.8.710">
    <property type="match status" value="1"/>
</dbReference>
<feature type="coiled-coil region" evidence="14">
    <location>
        <begin position="403"/>
        <end position="430"/>
    </location>
</feature>
<keyword evidence="11" id="KW-0505">Motor protein</keyword>
<dbReference type="STRING" id="7395.A0A1A9UNN9"/>
<evidence type="ECO:0000256" key="8">
    <source>
        <dbReference type="ARBA" id="ARBA00023017"/>
    </source>
</evidence>
<evidence type="ECO:0000256" key="7">
    <source>
        <dbReference type="ARBA" id="ARBA00022840"/>
    </source>
</evidence>
<evidence type="ECO:0000256" key="15">
    <source>
        <dbReference type="SAM" id="MobiDB-lite"/>
    </source>
</evidence>
<dbReference type="GO" id="GO:0045505">
    <property type="term" value="F:dynein intermediate chain binding"/>
    <property type="evidence" value="ECO:0007669"/>
    <property type="project" value="InterPro"/>
</dbReference>
<feature type="compositionally biased region" description="Basic and acidic residues" evidence="15">
    <location>
        <begin position="139"/>
        <end position="150"/>
    </location>
</feature>
<dbReference type="Pfam" id="PF17857">
    <property type="entry name" value="AAA_lid_1"/>
    <property type="match status" value="1"/>
</dbReference>
<dbReference type="Gene3D" id="1.10.472.130">
    <property type="match status" value="1"/>
</dbReference>
<evidence type="ECO:0000256" key="2">
    <source>
        <dbReference type="ARBA" id="ARBA00008887"/>
    </source>
</evidence>
<comment type="similarity">
    <text evidence="2">Belongs to the dynein heavy chain family.</text>
</comment>
<dbReference type="Proteomes" id="UP000078200">
    <property type="component" value="Unassembled WGS sequence"/>
</dbReference>
<accession>A0A1A9UNN9</accession>
<feature type="compositionally biased region" description="Acidic residues" evidence="15">
    <location>
        <begin position="151"/>
        <end position="161"/>
    </location>
</feature>
<feature type="region of interest" description="Disordered" evidence="15">
    <location>
        <begin position="336"/>
        <end position="369"/>
    </location>
</feature>
<evidence type="ECO:0000256" key="4">
    <source>
        <dbReference type="ARBA" id="ARBA00022701"/>
    </source>
</evidence>
<evidence type="ECO:0000256" key="13">
    <source>
        <dbReference type="ARBA" id="ARBA00023273"/>
    </source>
</evidence>
<dbReference type="Pfam" id="PF17852">
    <property type="entry name" value="Dynein_AAA_lid"/>
    <property type="match status" value="1"/>
</dbReference>
<dbReference type="InterPro" id="IPR043160">
    <property type="entry name" value="Dynein_C_barrel"/>
</dbReference>
<dbReference type="FunFam" id="3.40.50.300:FF:000884">
    <property type="entry name" value="Dynein axonemal heavy chain 10"/>
    <property type="match status" value="1"/>
</dbReference>
<dbReference type="InterPro" id="IPR004273">
    <property type="entry name" value="Dynein_heavy_D6_P-loop"/>
</dbReference>
<dbReference type="SUPFAM" id="SSF52540">
    <property type="entry name" value="P-loop containing nucleoside triphosphate hydrolases"/>
    <property type="match status" value="4"/>
</dbReference>